<organism evidence="2 3">
    <name type="scientific">Mytilus coruscus</name>
    <name type="common">Sea mussel</name>
    <dbReference type="NCBI Taxonomy" id="42192"/>
    <lineage>
        <taxon>Eukaryota</taxon>
        <taxon>Metazoa</taxon>
        <taxon>Spiralia</taxon>
        <taxon>Lophotrochozoa</taxon>
        <taxon>Mollusca</taxon>
        <taxon>Bivalvia</taxon>
        <taxon>Autobranchia</taxon>
        <taxon>Pteriomorphia</taxon>
        <taxon>Mytilida</taxon>
        <taxon>Mytiloidea</taxon>
        <taxon>Mytilidae</taxon>
        <taxon>Mytilinae</taxon>
        <taxon>Mytilus</taxon>
    </lineage>
</organism>
<evidence type="ECO:0000256" key="1">
    <source>
        <dbReference type="SAM" id="MobiDB-lite"/>
    </source>
</evidence>
<name>A0A6J8EZX9_MYTCO</name>
<evidence type="ECO:0000313" key="3">
    <source>
        <dbReference type="Proteomes" id="UP000507470"/>
    </source>
</evidence>
<protein>
    <submittedName>
        <fullName evidence="2">Uncharacterized protein</fullName>
    </submittedName>
</protein>
<feature type="region of interest" description="Disordered" evidence="1">
    <location>
        <begin position="1"/>
        <end position="37"/>
    </location>
</feature>
<accession>A0A6J8EZX9</accession>
<keyword evidence="3" id="KW-1185">Reference proteome</keyword>
<feature type="region of interest" description="Disordered" evidence="1">
    <location>
        <begin position="218"/>
        <end position="240"/>
    </location>
</feature>
<sequence>MRRKKRSSDNENENVLQENDTNNDTENDTALSENDNVFPHYETINESGMIEMFHPITSQNLSHLTWASNIVQSSQPDNTYLEVVEADSTYLDVIEDTNNQKLDPRIKLNGDEDHLGISSSSPRGEKNTSTLVFYTKNCEVDKGNTINKESPVTIETNNFEDCKTSVNSISVSSSSSEQSAGERILERDQKACEHPSQYMSLNMNDMEYLNSYSSLITENKQRESESQNSNNSESSGTNIL</sequence>
<dbReference type="EMBL" id="CACVKT020010225">
    <property type="protein sequence ID" value="CAC5425216.1"/>
    <property type="molecule type" value="Genomic_DNA"/>
</dbReference>
<proteinExistence type="predicted"/>
<dbReference type="Proteomes" id="UP000507470">
    <property type="component" value="Unassembled WGS sequence"/>
</dbReference>
<feature type="compositionally biased region" description="Low complexity" evidence="1">
    <location>
        <begin position="226"/>
        <end position="240"/>
    </location>
</feature>
<dbReference type="AlphaFoldDB" id="A0A6J8EZX9"/>
<reference evidence="2 3" key="1">
    <citation type="submission" date="2020-06" db="EMBL/GenBank/DDBJ databases">
        <authorList>
            <person name="Li R."/>
            <person name="Bekaert M."/>
        </authorList>
    </citation>
    <scope>NUCLEOTIDE SEQUENCE [LARGE SCALE GENOMIC DNA]</scope>
    <source>
        <strain evidence="3">wild</strain>
    </source>
</reference>
<evidence type="ECO:0000313" key="2">
    <source>
        <dbReference type="EMBL" id="CAC5425216.1"/>
    </source>
</evidence>
<gene>
    <name evidence="2" type="ORF">MCOR_57059</name>
</gene>